<dbReference type="PANTHER" id="PTHR43344:SF2">
    <property type="entry name" value="PHOSPHOSERINE PHOSPHATASE"/>
    <property type="match status" value="1"/>
</dbReference>
<evidence type="ECO:0000256" key="2">
    <source>
        <dbReference type="ARBA" id="ARBA00005135"/>
    </source>
</evidence>
<comment type="catalytic activity">
    <reaction evidence="12">
        <text>O-phospho-L-serine + H2O = L-serine + phosphate</text>
        <dbReference type="Rhea" id="RHEA:21208"/>
        <dbReference type="ChEBI" id="CHEBI:15377"/>
        <dbReference type="ChEBI" id="CHEBI:33384"/>
        <dbReference type="ChEBI" id="CHEBI:43474"/>
        <dbReference type="ChEBI" id="CHEBI:57524"/>
        <dbReference type="EC" id="3.1.3.3"/>
    </reaction>
</comment>
<dbReference type="InterPro" id="IPR004469">
    <property type="entry name" value="PSP"/>
</dbReference>
<organism evidence="14 15">
    <name type="scientific">Shewanella algidipiscicola</name>
    <dbReference type="NCBI Taxonomy" id="614070"/>
    <lineage>
        <taxon>Bacteria</taxon>
        <taxon>Pseudomonadati</taxon>
        <taxon>Pseudomonadota</taxon>
        <taxon>Gammaproteobacteria</taxon>
        <taxon>Alteromonadales</taxon>
        <taxon>Shewanellaceae</taxon>
        <taxon>Shewanella</taxon>
    </lineage>
</organism>
<dbReference type="NCBIfam" id="TIGR01488">
    <property type="entry name" value="HAD-SF-IB"/>
    <property type="match status" value="1"/>
</dbReference>
<evidence type="ECO:0000256" key="8">
    <source>
        <dbReference type="ARBA" id="ARBA00022801"/>
    </source>
</evidence>
<keyword evidence="6" id="KW-0028">Amino-acid biosynthesis</keyword>
<reference evidence="14 15" key="1">
    <citation type="submission" date="2021-05" db="EMBL/GenBank/DDBJ databases">
        <title>Molecular characterization for Shewanella algae harboring chromosomal blaOXA-55-like strains isolated from clinical and environment sample.</title>
        <authorList>
            <person name="Ohama Y."/>
            <person name="Aoki K."/>
            <person name="Harada S."/>
            <person name="Moriya K."/>
            <person name="Ishii Y."/>
            <person name="Tateda K."/>
        </authorList>
    </citation>
    <scope>NUCLEOTIDE SEQUENCE [LARGE SCALE GENOMIC DNA]</scope>
    <source>
        <strain evidence="14 15">LMG 23746</strain>
    </source>
</reference>
<evidence type="ECO:0000256" key="10">
    <source>
        <dbReference type="ARBA" id="ARBA00023299"/>
    </source>
</evidence>
<dbReference type="SFLD" id="SFLDG01137">
    <property type="entry name" value="C1.6.1:_Phosphoserine_Phosphat"/>
    <property type="match status" value="1"/>
</dbReference>
<keyword evidence="9" id="KW-0460">Magnesium</keyword>
<dbReference type="CDD" id="cd07500">
    <property type="entry name" value="HAD_PSP"/>
    <property type="match status" value="1"/>
</dbReference>
<dbReference type="NCBIfam" id="TIGR00338">
    <property type="entry name" value="serB"/>
    <property type="match status" value="1"/>
</dbReference>
<dbReference type="Proteomes" id="UP000761574">
    <property type="component" value="Unassembled WGS sequence"/>
</dbReference>
<dbReference type="PANTHER" id="PTHR43344">
    <property type="entry name" value="PHOSPHOSERINE PHOSPHATASE"/>
    <property type="match status" value="1"/>
</dbReference>
<dbReference type="EC" id="3.1.3.3" evidence="4"/>
<accession>A0ABQ4P4B6</accession>
<evidence type="ECO:0000256" key="7">
    <source>
        <dbReference type="ARBA" id="ARBA00022723"/>
    </source>
</evidence>
<evidence type="ECO:0000256" key="9">
    <source>
        <dbReference type="ARBA" id="ARBA00022842"/>
    </source>
</evidence>
<evidence type="ECO:0000256" key="13">
    <source>
        <dbReference type="ARBA" id="ARBA00048523"/>
    </source>
</evidence>
<keyword evidence="10" id="KW-0718">Serine biosynthesis</keyword>
<dbReference type="SUPFAM" id="SSF56784">
    <property type="entry name" value="HAD-like"/>
    <property type="match status" value="1"/>
</dbReference>
<evidence type="ECO:0000313" key="14">
    <source>
        <dbReference type="EMBL" id="GIU42299.1"/>
    </source>
</evidence>
<evidence type="ECO:0000256" key="4">
    <source>
        <dbReference type="ARBA" id="ARBA00012640"/>
    </source>
</evidence>
<evidence type="ECO:0000256" key="6">
    <source>
        <dbReference type="ARBA" id="ARBA00022605"/>
    </source>
</evidence>
<comment type="cofactor">
    <cofactor evidence="1">
        <name>Mg(2+)</name>
        <dbReference type="ChEBI" id="CHEBI:18420"/>
    </cofactor>
</comment>
<keyword evidence="15" id="KW-1185">Reference proteome</keyword>
<keyword evidence="8" id="KW-0378">Hydrolase</keyword>
<protein>
    <recommendedName>
        <fullName evidence="5">Phosphoserine phosphatase</fullName>
        <ecNumber evidence="4">3.1.3.3</ecNumber>
    </recommendedName>
    <alternativeName>
        <fullName evidence="11">O-phosphoserine phosphohydrolase</fullName>
    </alternativeName>
</protein>
<evidence type="ECO:0000256" key="3">
    <source>
        <dbReference type="ARBA" id="ARBA00009184"/>
    </source>
</evidence>
<comment type="catalytic activity">
    <reaction evidence="13">
        <text>O-phospho-D-serine + H2O = D-serine + phosphate</text>
        <dbReference type="Rhea" id="RHEA:24873"/>
        <dbReference type="ChEBI" id="CHEBI:15377"/>
        <dbReference type="ChEBI" id="CHEBI:35247"/>
        <dbReference type="ChEBI" id="CHEBI:43474"/>
        <dbReference type="ChEBI" id="CHEBI:58680"/>
        <dbReference type="EC" id="3.1.3.3"/>
    </reaction>
</comment>
<comment type="similarity">
    <text evidence="3">Belongs to the HAD-like hydrolase superfamily. SerB family.</text>
</comment>
<evidence type="ECO:0000256" key="11">
    <source>
        <dbReference type="ARBA" id="ARBA00031693"/>
    </source>
</evidence>
<proteinExistence type="inferred from homology"/>
<comment type="caution">
    <text evidence="14">The sequence shown here is derived from an EMBL/GenBank/DDBJ whole genome shotgun (WGS) entry which is preliminary data.</text>
</comment>
<dbReference type="EMBL" id="BPFB01000002">
    <property type="protein sequence ID" value="GIU42299.1"/>
    <property type="molecule type" value="Genomic_DNA"/>
</dbReference>
<comment type="pathway">
    <text evidence="2">Amino-acid biosynthesis; L-serine biosynthesis; L-serine from 3-phospho-D-glycerate: step 3/3.</text>
</comment>
<evidence type="ECO:0000313" key="15">
    <source>
        <dbReference type="Proteomes" id="UP000761574"/>
    </source>
</evidence>
<evidence type="ECO:0000256" key="5">
    <source>
        <dbReference type="ARBA" id="ARBA00015196"/>
    </source>
</evidence>
<evidence type="ECO:0000256" key="1">
    <source>
        <dbReference type="ARBA" id="ARBA00001946"/>
    </source>
</evidence>
<evidence type="ECO:0000256" key="12">
    <source>
        <dbReference type="ARBA" id="ARBA00048138"/>
    </source>
</evidence>
<sequence>MESQHQTSLFSWLYEQACDQFEYQGKPFVRHTEAEAPERTLRVRLVYEVVDLEASLTDSLMSLPSLVSMATIQRPLGLWCVELCLNSPLTEMQRALLSALPKLEVIEMPKQPVRLDLPGLLVMDMDSTAIEIECIDELAKMAGVGEAVAVVTERAMQGELDFEQSLRARVSQLAGADAGIIDKLCATLPLMPGLEAMITLLQVCQWRLVLASGGFTPFVGHLKDLLGLDAAYANELVIEAGTLKGEVRGTVVDAQFKADTVARCATQWGIKAGQRCAIGDGANDIPMVQMADFGIAFHAKPKLRLAADAAIAHLDLRVLPYMLLDLSEQ</sequence>
<dbReference type="InterPro" id="IPR036412">
    <property type="entry name" value="HAD-like_sf"/>
</dbReference>
<dbReference type="InterPro" id="IPR023214">
    <property type="entry name" value="HAD_sf"/>
</dbReference>
<dbReference type="SFLD" id="SFLDF00029">
    <property type="entry name" value="phosphoserine_phosphatase"/>
    <property type="match status" value="1"/>
</dbReference>
<dbReference type="SFLD" id="SFLDG01136">
    <property type="entry name" value="C1.6:_Phosphoserine_Phosphatas"/>
    <property type="match status" value="1"/>
</dbReference>
<keyword evidence="7" id="KW-0479">Metal-binding</keyword>
<dbReference type="RefSeq" id="WP_119978250.1">
    <property type="nucleotide sequence ID" value="NZ_BPFB01000002.1"/>
</dbReference>
<dbReference type="SFLD" id="SFLDS00003">
    <property type="entry name" value="Haloacid_Dehalogenase"/>
    <property type="match status" value="1"/>
</dbReference>
<dbReference type="InterPro" id="IPR050582">
    <property type="entry name" value="HAD-like_SerB"/>
</dbReference>
<gene>
    <name evidence="14" type="primary">serB</name>
    <name evidence="14" type="ORF">TUM4630_02960</name>
</gene>
<dbReference type="Pfam" id="PF00702">
    <property type="entry name" value="Hydrolase"/>
    <property type="match status" value="1"/>
</dbReference>
<dbReference type="Gene3D" id="3.40.50.1000">
    <property type="entry name" value="HAD superfamily/HAD-like"/>
    <property type="match status" value="1"/>
</dbReference>
<name>A0ABQ4P4B6_9GAMM</name>